<protein>
    <recommendedName>
        <fullName evidence="2">site-specific DNA-methyltransferase (adenine-specific)</fullName>
        <ecNumber evidence="2">2.1.1.72</ecNumber>
    </recommendedName>
</protein>
<dbReference type="GO" id="GO:0009007">
    <property type="term" value="F:site-specific DNA-methyltransferase (adenine-specific) activity"/>
    <property type="evidence" value="ECO:0007669"/>
    <property type="project" value="UniProtKB-EC"/>
</dbReference>
<dbReference type="EMBL" id="DXHV01000083">
    <property type="protein sequence ID" value="HIW01567.1"/>
    <property type="molecule type" value="Genomic_DNA"/>
</dbReference>
<dbReference type="GO" id="GO:1904047">
    <property type="term" value="F:S-adenosyl-L-methionine binding"/>
    <property type="evidence" value="ECO:0007669"/>
    <property type="project" value="TreeGrafter"/>
</dbReference>
<comment type="caution">
    <text evidence="8">The sequence shown here is derived from an EMBL/GenBank/DDBJ whole genome shotgun (WGS) entry which is preliminary data.</text>
</comment>
<dbReference type="GO" id="GO:0009307">
    <property type="term" value="P:DNA restriction-modification system"/>
    <property type="evidence" value="ECO:0007669"/>
    <property type="project" value="InterPro"/>
</dbReference>
<dbReference type="Gene3D" id="3.40.50.150">
    <property type="entry name" value="Vaccinia Virus protein VP39"/>
    <property type="match status" value="1"/>
</dbReference>
<dbReference type="Gene3D" id="1.10.1020.10">
    <property type="entry name" value="Adenine-specific Methyltransferase, Domain 2"/>
    <property type="match status" value="1"/>
</dbReference>
<comment type="similarity">
    <text evidence="1">Belongs to the N(4)/N(6)-methyltransferase family.</text>
</comment>
<evidence type="ECO:0000256" key="4">
    <source>
        <dbReference type="ARBA" id="ARBA00022679"/>
    </source>
</evidence>
<evidence type="ECO:0000313" key="8">
    <source>
        <dbReference type="EMBL" id="HIW01567.1"/>
    </source>
</evidence>
<keyword evidence="5" id="KW-0949">S-adenosyl-L-methionine</keyword>
<dbReference type="PIRSF" id="PIRSF000398">
    <property type="entry name" value="M_m6A_EcoRV"/>
    <property type="match status" value="1"/>
</dbReference>
<dbReference type="Proteomes" id="UP000886752">
    <property type="component" value="Unassembled WGS sequence"/>
</dbReference>
<organism evidence="8 9">
    <name type="scientific">Candidatus Desulfovibrio intestinipullorum</name>
    <dbReference type="NCBI Taxonomy" id="2838536"/>
    <lineage>
        <taxon>Bacteria</taxon>
        <taxon>Pseudomonadati</taxon>
        <taxon>Thermodesulfobacteriota</taxon>
        <taxon>Desulfovibrionia</taxon>
        <taxon>Desulfovibrionales</taxon>
        <taxon>Desulfovibrionaceae</taxon>
        <taxon>Desulfovibrio</taxon>
    </lineage>
</organism>
<dbReference type="SUPFAM" id="SSF53335">
    <property type="entry name" value="S-adenosyl-L-methionine-dependent methyltransferases"/>
    <property type="match status" value="1"/>
</dbReference>
<evidence type="ECO:0000313" key="9">
    <source>
        <dbReference type="Proteomes" id="UP000886752"/>
    </source>
</evidence>
<feature type="binding site" evidence="7">
    <location>
        <position position="8"/>
    </location>
    <ligand>
        <name>S-adenosyl-L-methionine</name>
        <dbReference type="ChEBI" id="CHEBI:59789"/>
    </ligand>
</feature>
<accession>A0A9D1TQW8</accession>
<reference evidence="8" key="1">
    <citation type="journal article" date="2021" name="PeerJ">
        <title>Extensive microbial diversity within the chicken gut microbiome revealed by metagenomics and culture.</title>
        <authorList>
            <person name="Gilroy R."/>
            <person name="Ravi A."/>
            <person name="Getino M."/>
            <person name="Pursley I."/>
            <person name="Horton D.L."/>
            <person name="Alikhan N.F."/>
            <person name="Baker D."/>
            <person name="Gharbi K."/>
            <person name="Hall N."/>
            <person name="Watson M."/>
            <person name="Adriaenssens E.M."/>
            <person name="Foster-Nyarko E."/>
            <person name="Jarju S."/>
            <person name="Secka A."/>
            <person name="Antonio M."/>
            <person name="Oren A."/>
            <person name="Chaudhuri R.R."/>
            <person name="La Ragione R."/>
            <person name="Hildebrand F."/>
            <person name="Pallen M.J."/>
        </authorList>
    </citation>
    <scope>NUCLEOTIDE SEQUENCE</scope>
    <source>
        <strain evidence="8">ChiHecec2B26-446</strain>
    </source>
</reference>
<evidence type="ECO:0000256" key="3">
    <source>
        <dbReference type="ARBA" id="ARBA00022603"/>
    </source>
</evidence>
<dbReference type="InterPro" id="IPR023095">
    <property type="entry name" value="Ade_MeTrfase_dom_2"/>
</dbReference>
<dbReference type="Pfam" id="PF02086">
    <property type="entry name" value="MethyltransfD12"/>
    <property type="match status" value="1"/>
</dbReference>
<dbReference type="PRINTS" id="PR00505">
    <property type="entry name" value="D12N6MTFRASE"/>
</dbReference>
<feature type="binding site" evidence="7">
    <location>
        <position position="53"/>
    </location>
    <ligand>
        <name>S-adenosyl-L-methionine</name>
        <dbReference type="ChEBI" id="CHEBI:59789"/>
    </ligand>
</feature>
<reference evidence="8" key="2">
    <citation type="submission" date="2021-04" db="EMBL/GenBank/DDBJ databases">
        <authorList>
            <person name="Gilroy R."/>
        </authorList>
    </citation>
    <scope>NUCLEOTIDE SEQUENCE</scope>
    <source>
        <strain evidence="8">ChiHecec2B26-446</strain>
    </source>
</reference>
<gene>
    <name evidence="8" type="ORF">H9894_10350</name>
</gene>
<comment type="catalytic activity">
    <reaction evidence="6">
        <text>a 2'-deoxyadenosine in DNA + S-adenosyl-L-methionine = an N(6)-methyl-2'-deoxyadenosine in DNA + S-adenosyl-L-homocysteine + H(+)</text>
        <dbReference type="Rhea" id="RHEA:15197"/>
        <dbReference type="Rhea" id="RHEA-COMP:12418"/>
        <dbReference type="Rhea" id="RHEA-COMP:12419"/>
        <dbReference type="ChEBI" id="CHEBI:15378"/>
        <dbReference type="ChEBI" id="CHEBI:57856"/>
        <dbReference type="ChEBI" id="CHEBI:59789"/>
        <dbReference type="ChEBI" id="CHEBI:90615"/>
        <dbReference type="ChEBI" id="CHEBI:90616"/>
        <dbReference type="EC" id="2.1.1.72"/>
    </reaction>
</comment>
<sequence>MRSPLTGWMGGKSQLSRRIIPQIPEHLCYVEPFAGAAWVFFRKAESQVEVLNDINHELVTFYRCVQHHLEEFIRYFKWVLISRDEFERLKRVDPSTLTDIQRAARFYYIQQQCFGGRLRSPTFGYAAVRAPKFNLLRIEETLSEAHVRLARVYVECLPYSEIIKRYDKPTTFFYCDPPYEGCEAYYGKGVFEQDDFEKLANQLAGIQGKFLLSLNDSPLVRRLFASFSIEPVSVVYSCSNGSNKKVGEVLIKNF</sequence>
<name>A0A9D1TQW8_9BACT</name>
<evidence type="ECO:0000256" key="5">
    <source>
        <dbReference type="ARBA" id="ARBA00022691"/>
    </source>
</evidence>
<evidence type="ECO:0000256" key="2">
    <source>
        <dbReference type="ARBA" id="ARBA00011900"/>
    </source>
</evidence>
<feature type="binding site" evidence="7">
    <location>
        <position position="12"/>
    </location>
    <ligand>
        <name>S-adenosyl-L-methionine</name>
        <dbReference type="ChEBI" id="CHEBI:59789"/>
    </ligand>
</feature>
<dbReference type="GO" id="GO:0043565">
    <property type="term" value="F:sequence-specific DNA binding"/>
    <property type="evidence" value="ECO:0007669"/>
    <property type="project" value="TreeGrafter"/>
</dbReference>
<dbReference type="PANTHER" id="PTHR30481:SF4">
    <property type="entry name" value="SITE-SPECIFIC DNA-METHYLTRANSFERASE (ADENINE-SPECIFIC)"/>
    <property type="match status" value="1"/>
</dbReference>
<dbReference type="InterPro" id="IPR012263">
    <property type="entry name" value="M_m6A_EcoRV"/>
</dbReference>
<dbReference type="EC" id="2.1.1.72" evidence="2"/>
<proteinExistence type="inferred from homology"/>
<feature type="binding site" evidence="7">
    <location>
        <position position="176"/>
    </location>
    <ligand>
        <name>S-adenosyl-L-methionine</name>
        <dbReference type="ChEBI" id="CHEBI:59789"/>
    </ligand>
</feature>
<dbReference type="NCBIfam" id="TIGR00571">
    <property type="entry name" value="dam"/>
    <property type="match status" value="1"/>
</dbReference>
<dbReference type="InterPro" id="IPR012327">
    <property type="entry name" value="MeTrfase_D12"/>
</dbReference>
<dbReference type="GO" id="GO:0006298">
    <property type="term" value="P:mismatch repair"/>
    <property type="evidence" value="ECO:0007669"/>
    <property type="project" value="TreeGrafter"/>
</dbReference>
<keyword evidence="4" id="KW-0808">Transferase</keyword>
<evidence type="ECO:0000256" key="7">
    <source>
        <dbReference type="PIRSR" id="PIRSR000398-1"/>
    </source>
</evidence>
<dbReference type="InterPro" id="IPR029063">
    <property type="entry name" value="SAM-dependent_MTases_sf"/>
</dbReference>
<evidence type="ECO:0000256" key="6">
    <source>
        <dbReference type="ARBA" id="ARBA00047942"/>
    </source>
</evidence>
<evidence type="ECO:0000256" key="1">
    <source>
        <dbReference type="ARBA" id="ARBA00006594"/>
    </source>
</evidence>
<dbReference type="GO" id="GO:0032259">
    <property type="term" value="P:methylation"/>
    <property type="evidence" value="ECO:0007669"/>
    <property type="project" value="UniProtKB-KW"/>
</dbReference>
<keyword evidence="3 8" id="KW-0489">Methyltransferase</keyword>
<dbReference type="PANTHER" id="PTHR30481">
    <property type="entry name" value="DNA ADENINE METHYLASE"/>
    <property type="match status" value="1"/>
</dbReference>
<dbReference type="AlphaFoldDB" id="A0A9D1TQW8"/>